<comment type="catalytic activity">
    <reaction evidence="17">
        <text>[GlcNAc-(1-&gt;4)-Mur2Ac(oyl-L-Ala-gamma-D-Glu-L-Lys-D-Ala-D-Ala)](n)-di-trans,octa-cis-undecaprenyl diphosphate + beta-D-GlcNAc-(1-&gt;4)-Mur2Ac(oyl-L-Ala-gamma-D-Glu-L-Lys-D-Ala-D-Ala)-di-trans,octa-cis-undecaprenyl diphosphate = [GlcNAc-(1-&gt;4)-Mur2Ac(oyl-L-Ala-gamma-D-Glu-L-Lys-D-Ala-D-Ala)](n+1)-di-trans,octa-cis-undecaprenyl diphosphate + di-trans,octa-cis-undecaprenyl diphosphate + H(+)</text>
        <dbReference type="Rhea" id="RHEA:23708"/>
        <dbReference type="Rhea" id="RHEA-COMP:9602"/>
        <dbReference type="Rhea" id="RHEA-COMP:9603"/>
        <dbReference type="ChEBI" id="CHEBI:15378"/>
        <dbReference type="ChEBI" id="CHEBI:58405"/>
        <dbReference type="ChEBI" id="CHEBI:60033"/>
        <dbReference type="ChEBI" id="CHEBI:78435"/>
        <dbReference type="EC" id="2.4.99.28"/>
    </reaction>
</comment>
<comment type="similarity">
    <text evidence="1">In the C-terminal section; belongs to the transpeptidase family.</text>
</comment>
<evidence type="ECO:0000313" key="22">
    <source>
        <dbReference type="Proteomes" id="UP000010716"/>
    </source>
</evidence>
<dbReference type="InterPro" id="IPR001264">
    <property type="entry name" value="Glyco_trans_51"/>
</dbReference>
<keyword evidence="7" id="KW-0808">Transferase</keyword>
<dbReference type="PANTHER" id="PTHR32282:SF32">
    <property type="entry name" value="PENICILLIN-BINDING PROTEIN 2A"/>
    <property type="match status" value="1"/>
</dbReference>
<comment type="catalytic activity">
    <reaction evidence="16">
        <text>Preferential cleavage: (Ac)2-L-Lys-D-Ala-|-D-Ala. Also transpeptidation of peptidyl-alanyl moieties that are N-acyl substituents of D-alanine.</text>
        <dbReference type="EC" id="3.4.16.4"/>
    </reaction>
</comment>
<feature type="compositionally biased region" description="Acidic residues" evidence="18">
    <location>
        <begin position="770"/>
        <end position="792"/>
    </location>
</feature>
<dbReference type="RefSeq" id="WP_007503543.1">
    <property type="nucleotide sequence ID" value="NZ_AFCE01000099.1"/>
</dbReference>
<dbReference type="EMBL" id="AFCE01000099">
    <property type="protein sequence ID" value="EGL83518.1"/>
    <property type="molecule type" value="Genomic_DNA"/>
</dbReference>
<name>F5L551_CALTT</name>
<feature type="region of interest" description="Disordered" evidence="18">
    <location>
        <begin position="770"/>
        <end position="868"/>
    </location>
</feature>
<dbReference type="InterPro" id="IPR012338">
    <property type="entry name" value="Beta-lactam/transpept-like"/>
</dbReference>
<dbReference type="InterPro" id="IPR001460">
    <property type="entry name" value="PCN-bd_Tpept"/>
</dbReference>
<keyword evidence="6" id="KW-0328">Glycosyltransferase</keyword>
<organism evidence="21 22">
    <name type="scientific">Caldalkalibacillus thermarum (strain TA2.A1)</name>
    <dbReference type="NCBI Taxonomy" id="986075"/>
    <lineage>
        <taxon>Bacteria</taxon>
        <taxon>Bacillati</taxon>
        <taxon>Bacillota</taxon>
        <taxon>Bacilli</taxon>
        <taxon>Bacillales</taxon>
        <taxon>Bacillaceae</taxon>
        <taxon>Caldalkalibacillus</taxon>
    </lineage>
</organism>
<dbReference type="Gene3D" id="1.10.3810.10">
    <property type="entry name" value="Biosynthetic peptidoglycan transglycosylase-like"/>
    <property type="match status" value="1"/>
</dbReference>
<gene>
    <name evidence="21" type="ORF">CathTA2_0914</name>
</gene>
<evidence type="ECO:0000256" key="11">
    <source>
        <dbReference type="ARBA" id="ARBA00022984"/>
    </source>
</evidence>
<dbReference type="SUPFAM" id="SSF56601">
    <property type="entry name" value="beta-lactamase/transpeptidase-like"/>
    <property type="match status" value="1"/>
</dbReference>
<feature type="domain" description="Glycosyl transferase family 51" evidence="20">
    <location>
        <begin position="73"/>
        <end position="250"/>
    </location>
</feature>
<evidence type="ECO:0000256" key="1">
    <source>
        <dbReference type="ARBA" id="ARBA00007090"/>
    </source>
</evidence>
<dbReference type="Gene3D" id="3.40.710.10">
    <property type="entry name" value="DD-peptidase/beta-lactamase superfamily"/>
    <property type="match status" value="1"/>
</dbReference>
<evidence type="ECO:0000313" key="21">
    <source>
        <dbReference type="EMBL" id="EGL83518.1"/>
    </source>
</evidence>
<dbReference type="GO" id="GO:0008360">
    <property type="term" value="P:regulation of cell shape"/>
    <property type="evidence" value="ECO:0007669"/>
    <property type="project" value="UniProtKB-KW"/>
</dbReference>
<dbReference type="InterPro" id="IPR036950">
    <property type="entry name" value="PBP_transglycosylase"/>
</dbReference>
<evidence type="ECO:0000259" key="20">
    <source>
        <dbReference type="Pfam" id="PF00912"/>
    </source>
</evidence>
<dbReference type="GO" id="GO:0009252">
    <property type="term" value="P:peptidoglycan biosynthetic process"/>
    <property type="evidence" value="ECO:0007669"/>
    <property type="project" value="UniProtKB-KW"/>
</dbReference>
<keyword evidence="11" id="KW-0573">Peptidoglycan synthesis</keyword>
<evidence type="ECO:0000256" key="14">
    <source>
        <dbReference type="ARBA" id="ARBA00023268"/>
    </source>
</evidence>
<evidence type="ECO:0000256" key="15">
    <source>
        <dbReference type="ARBA" id="ARBA00023316"/>
    </source>
</evidence>
<evidence type="ECO:0000256" key="8">
    <source>
        <dbReference type="ARBA" id="ARBA00022692"/>
    </source>
</evidence>
<dbReference type="AlphaFoldDB" id="F5L551"/>
<evidence type="ECO:0000256" key="5">
    <source>
        <dbReference type="ARBA" id="ARBA00022670"/>
    </source>
</evidence>
<dbReference type="Pfam" id="PF00912">
    <property type="entry name" value="Transgly"/>
    <property type="match status" value="1"/>
</dbReference>
<sequence>MSEMESKGKRKRIGKRKPKINYKYVALSLFVLCLVLALSLLAFIGITLAKNYEIDESLLDMRQTSKIFDREGNQVDQLYFENREYVPIEEIPDLVRSAFIAVEDQRFYEHNGIDIRGIARAFVRNLMAGGTVEGGSTITQQLAKNVFLSHERTYMRKLQEALIAINLERRYTKDEILEMYLNYIYLGAGAHGIKAAAKTYFGKDDLNDLTIGEVALLAALPKAPNHYNPLEEENRERSEQRRQLVLQIMQEQGIITEEERKLAAETELELNPQRSTKNAALNTFVDMVLEEAKELYGLTIDDIYTGGYEIYTTLDVRAQEIMHEAFRADGPFADQLFPPNGPEQIVQGSMVILDHHTGAILAVTGGRDYQPRGLNRAVRDARSPGSAMKPIAVYAPALEEGWNPYSIVRDEQRNYNGYTPRNYTGRYYGPVTMMYALEQSLNAGAVWLLNEIGLSKGLQAAEDFGIKTDPSVNLAVALGGGVQTSPLSMARAYSAFANHGVIMEPYTIEKIVDQRGDTVAVHQPQHKRVISDQTAWYMTEMLVNVVKNGTGRNAQFTHPVAGKTGTHQYDKAEGNQDAWFVGYTPYFTAAVWMGFDRTDERHTINTTGGGLPAQLYKHVMSQVLANYPVKQFERPPGVEELKPPVRLQQITDLKAFLRLTGEFTFAVDLEFTQQEDKRVAYNIYRINEATGSRSLVATIGKGESWSDYNVQLNERYSYEVAPVNTETGEEGPVSNRATVVISPEYPFFRRPEDMDEEEFLNWLREMFGGDAEEQEEEVEEVEGVEEEEQEEQEEKREERREGDRQKGEERRGEKKPEKGNDKREDGGDQGSPDGSDDGGDGGQGNGENNGDNSNSGEEGNIPIVVPRL</sequence>
<evidence type="ECO:0000259" key="19">
    <source>
        <dbReference type="Pfam" id="PF00905"/>
    </source>
</evidence>
<dbReference type="GO" id="GO:0030288">
    <property type="term" value="C:outer membrane-bounded periplasmic space"/>
    <property type="evidence" value="ECO:0007669"/>
    <property type="project" value="TreeGrafter"/>
</dbReference>
<dbReference type="FunFam" id="1.10.3810.10:FF:000001">
    <property type="entry name" value="Penicillin-binding protein 1A"/>
    <property type="match status" value="1"/>
</dbReference>
<keyword evidence="15" id="KW-0961">Cell wall biogenesis/degradation</keyword>
<proteinExistence type="inferred from homology"/>
<dbReference type="GO" id="GO:0008955">
    <property type="term" value="F:peptidoglycan glycosyltransferase activity"/>
    <property type="evidence" value="ECO:0007669"/>
    <property type="project" value="UniProtKB-EC"/>
</dbReference>
<keyword evidence="5" id="KW-0645">Protease</keyword>
<evidence type="ECO:0000256" key="7">
    <source>
        <dbReference type="ARBA" id="ARBA00022679"/>
    </source>
</evidence>
<dbReference type="eggNOG" id="COG0744">
    <property type="taxonomic scope" value="Bacteria"/>
</dbReference>
<dbReference type="GO" id="GO:0071555">
    <property type="term" value="P:cell wall organization"/>
    <property type="evidence" value="ECO:0007669"/>
    <property type="project" value="UniProtKB-KW"/>
</dbReference>
<keyword evidence="10" id="KW-0133">Cell shape</keyword>
<keyword evidence="13" id="KW-0472">Membrane</keyword>
<evidence type="ECO:0000256" key="17">
    <source>
        <dbReference type="ARBA" id="ARBA00049902"/>
    </source>
</evidence>
<feature type="domain" description="Penicillin-binding protein transpeptidase" evidence="19">
    <location>
        <begin position="348"/>
        <end position="620"/>
    </location>
</feature>
<evidence type="ECO:0000256" key="12">
    <source>
        <dbReference type="ARBA" id="ARBA00022989"/>
    </source>
</evidence>
<dbReference type="SUPFAM" id="SSF53955">
    <property type="entry name" value="Lysozyme-like"/>
    <property type="match status" value="1"/>
</dbReference>
<comment type="similarity">
    <text evidence="2">In the N-terminal section; belongs to the glycosyltransferase 51 family.</text>
</comment>
<reference evidence="21 22" key="1">
    <citation type="journal article" date="2011" name="J. Bacteriol.">
        <title>Draft genome sequence of the thermoalkaliphilic Caldalkalibacillus thermarum strain TA2.A1.</title>
        <authorList>
            <person name="Kalamorz F."/>
            <person name="Keis S."/>
            <person name="McMillan D.G."/>
            <person name="Olsson K."/>
            <person name="Stanton J.A."/>
            <person name="Stockwell P."/>
            <person name="Black M.A."/>
            <person name="Klingeman D.M."/>
            <person name="Land M.L."/>
            <person name="Han C.S."/>
            <person name="Martin S.L."/>
            <person name="Becher S.A."/>
            <person name="Peddie C.J."/>
            <person name="Morgan H.W."/>
            <person name="Matthies D."/>
            <person name="Preiss L."/>
            <person name="Meier T."/>
            <person name="Brown S.D."/>
            <person name="Cook G.M."/>
        </authorList>
    </citation>
    <scope>NUCLEOTIDE SEQUENCE [LARGE SCALE GENOMIC DNA]</scope>
    <source>
        <strain evidence="21 22">TA2.A1</strain>
    </source>
</reference>
<dbReference type="InterPro" id="IPR023346">
    <property type="entry name" value="Lysozyme-like_dom_sf"/>
</dbReference>
<keyword evidence="14" id="KW-0511">Multifunctional enzyme</keyword>
<dbReference type="Gene3D" id="2.60.40.10">
    <property type="entry name" value="Immunoglobulins"/>
    <property type="match status" value="1"/>
</dbReference>
<evidence type="ECO:0000256" key="3">
    <source>
        <dbReference type="ARBA" id="ARBA00022475"/>
    </source>
</evidence>
<keyword evidence="4" id="KW-0121">Carboxypeptidase</keyword>
<dbReference type="InterPro" id="IPR050396">
    <property type="entry name" value="Glycosyltr_51/Transpeptidase"/>
</dbReference>
<keyword evidence="9" id="KW-0378">Hydrolase</keyword>
<dbReference type="Proteomes" id="UP000010716">
    <property type="component" value="Unassembled WGS sequence"/>
</dbReference>
<dbReference type="Pfam" id="PF00905">
    <property type="entry name" value="Transpeptidase"/>
    <property type="match status" value="1"/>
</dbReference>
<dbReference type="GO" id="GO:0008658">
    <property type="term" value="F:penicillin binding"/>
    <property type="evidence" value="ECO:0007669"/>
    <property type="project" value="InterPro"/>
</dbReference>
<evidence type="ECO:0000256" key="18">
    <source>
        <dbReference type="SAM" id="MobiDB-lite"/>
    </source>
</evidence>
<keyword evidence="12" id="KW-1133">Transmembrane helix</keyword>
<evidence type="ECO:0000256" key="13">
    <source>
        <dbReference type="ARBA" id="ARBA00023136"/>
    </source>
</evidence>
<keyword evidence="8" id="KW-0812">Transmembrane</keyword>
<dbReference type="NCBIfam" id="TIGR02074">
    <property type="entry name" value="PBP_1a_fam"/>
    <property type="match status" value="1"/>
</dbReference>
<dbReference type="PANTHER" id="PTHR32282">
    <property type="entry name" value="BINDING PROTEIN TRANSPEPTIDASE, PUTATIVE-RELATED"/>
    <property type="match status" value="1"/>
</dbReference>
<dbReference type="GO" id="GO:0006508">
    <property type="term" value="P:proteolysis"/>
    <property type="evidence" value="ECO:0007669"/>
    <property type="project" value="UniProtKB-KW"/>
</dbReference>
<dbReference type="OrthoDB" id="9766909at2"/>
<evidence type="ECO:0000256" key="6">
    <source>
        <dbReference type="ARBA" id="ARBA00022676"/>
    </source>
</evidence>
<evidence type="ECO:0000256" key="10">
    <source>
        <dbReference type="ARBA" id="ARBA00022960"/>
    </source>
</evidence>
<accession>F5L551</accession>
<evidence type="ECO:0000256" key="4">
    <source>
        <dbReference type="ARBA" id="ARBA00022645"/>
    </source>
</evidence>
<comment type="caution">
    <text evidence="21">The sequence shown here is derived from an EMBL/GenBank/DDBJ whole genome shotgun (WGS) entry which is preliminary data.</text>
</comment>
<dbReference type="InterPro" id="IPR013783">
    <property type="entry name" value="Ig-like_fold"/>
</dbReference>
<protein>
    <submittedName>
        <fullName evidence="21">Penicillin-binding protein, 1A family</fullName>
    </submittedName>
</protein>
<feature type="compositionally biased region" description="Basic and acidic residues" evidence="18">
    <location>
        <begin position="793"/>
        <end position="826"/>
    </location>
</feature>
<dbReference type="GO" id="GO:0009002">
    <property type="term" value="F:serine-type D-Ala-D-Ala carboxypeptidase activity"/>
    <property type="evidence" value="ECO:0007669"/>
    <property type="project" value="UniProtKB-EC"/>
</dbReference>
<evidence type="ECO:0000256" key="2">
    <source>
        <dbReference type="ARBA" id="ARBA00007739"/>
    </source>
</evidence>
<evidence type="ECO:0000256" key="16">
    <source>
        <dbReference type="ARBA" id="ARBA00034000"/>
    </source>
</evidence>
<keyword evidence="3" id="KW-1003">Cell membrane</keyword>
<evidence type="ECO:0000256" key="9">
    <source>
        <dbReference type="ARBA" id="ARBA00022801"/>
    </source>
</evidence>
<feature type="compositionally biased region" description="Low complexity" evidence="18">
    <location>
        <begin position="848"/>
        <end position="860"/>
    </location>
</feature>